<protein>
    <submittedName>
        <fullName evidence="2">Uncharacterized protein</fullName>
    </submittedName>
</protein>
<feature type="region of interest" description="Disordered" evidence="1">
    <location>
        <begin position="257"/>
        <end position="339"/>
    </location>
</feature>
<feature type="compositionally biased region" description="Basic and acidic residues" evidence="1">
    <location>
        <begin position="161"/>
        <end position="175"/>
    </location>
</feature>
<evidence type="ECO:0000313" key="2">
    <source>
        <dbReference type="EMBL" id="KAF9817705.1"/>
    </source>
</evidence>
<name>A0A8H7U4D5_9APHY</name>
<accession>A0A8H7U4D5</accession>
<comment type="caution">
    <text evidence="2">The sequence shown here is derived from an EMBL/GenBank/DDBJ whole genome shotgun (WGS) entry which is preliminary data.</text>
</comment>
<evidence type="ECO:0000313" key="3">
    <source>
        <dbReference type="Proteomes" id="UP000639403"/>
    </source>
</evidence>
<reference evidence="2" key="1">
    <citation type="submission" date="2020-11" db="EMBL/GenBank/DDBJ databases">
        <authorList>
            <person name="Koelle M."/>
            <person name="Horta M.A.C."/>
            <person name="Nowrousian M."/>
            <person name="Ohm R.A."/>
            <person name="Benz P."/>
            <person name="Pilgard A."/>
        </authorList>
    </citation>
    <scope>NUCLEOTIDE SEQUENCE</scope>
    <source>
        <strain evidence="2">FPRL280</strain>
    </source>
</reference>
<feature type="region of interest" description="Disordered" evidence="1">
    <location>
        <begin position="135"/>
        <end position="182"/>
    </location>
</feature>
<dbReference type="EMBL" id="JADOXO010000039">
    <property type="protein sequence ID" value="KAF9817705.1"/>
    <property type="molecule type" value="Genomic_DNA"/>
</dbReference>
<sequence length="370" mass="40502">MSSGSRVHAADTCVFPSVGKGDLIVDVSRALSGQGSGYSVHASAEFWYRICGLEAGAGVCPSTVALDKATIEPHGLVVKATRQMPIKRRRVLPRGSNRGDDVPLWSLAPSSIAIGLVCSICRVSQDLRVGTLESDGWPLSQHRSSDQPKRQNGNITQRQEANQERETLERQHHAGQEMAGSKSAGFETLYDRICFSRTSVKWANFLVDWRQGREKTHKVVAKVVQDPGIVNPAGRMKRWPQCACTADARRRRVLDAPVKGPGAASSEEKTIDTRPAADPDPGGGRVRGVWRAPGRNPRRQGATHPKRERAVERLEASSAKGRPGEGAAKQPGEPDTRRFERERRFAGRRQMECLLRSGRALESLSAVARP</sequence>
<feature type="compositionally biased region" description="Polar residues" evidence="1">
    <location>
        <begin position="150"/>
        <end position="160"/>
    </location>
</feature>
<feature type="compositionally biased region" description="Basic and acidic residues" evidence="1">
    <location>
        <begin position="266"/>
        <end position="277"/>
    </location>
</feature>
<reference evidence="2" key="2">
    <citation type="journal article" name="Front. Microbiol.">
        <title>Degradative Capacity of Two Strains of Rhodonia placenta: From Phenotype to Genotype.</title>
        <authorList>
            <person name="Kolle M."/>
            <person name="Horta M.A.C."/>
            <person name="Nowrousian M."/>
            <person name="Ohm R.A."/>
            <person name="Benz J.P."/>
            <person name="Pilgard A."/>
        </authorList>
    </citation>
    <scope>NUCLEOTIDE SEQUENCE</scope>
    <source>
        <strain evidence="2">FPRL280</strain>
    </source>
</reference>
<organism evidence="2 3">
    <name type="scientific">Rhodonia placenta</name>
    <dbReference type="NCBI Taxonomy" id="104341"/>
    <lineage>
        <taxon>Eukaryota</taxon>
        <taxon>Fungi</taxon>
        <taxon>Dikarya</taxon>
        <taxon>Basidiomycota</taxon>
        <taxon>Agaricomycotina</taxon>
        <taxon>Agaricomycetes</taxon>
        <taxon>Polyporales</taxon>
        <taxon>Adustoporiaceae</taxon>
        <taxon>Rhodonia</taxon>
    </lineage>
</organism>
<proteinExistence type="predicted"/>
<evidence type="ECO:0000256" key="1">
    <source>
        <dbReference type="SAM" id="MobiDB-lite"/>
    </source>
</evidence>
<dbReference type="Proteomes" id="UP000639403">
    <property type="component" value="Unassembled WGS sequence"/>
</dbReference>
<dbReference type="AlphaFoldDB" id="A0A8H7U4D5"/>
<gene>
    <name evidence="2" type="ORF">IEO21_03254</name>
</gene>